<dbReference type="SUPFAM" id="SSF53474">
    <property type="entry name" value="alpha/beta-Hydrolases"/>
    <property type="match status" value="1"/>
</dbReference>
<dbReference type="RefSeq" id="WP_379744973.1">
    <property type="nucleotide sequence ID" value="NZ_JBHSVN010000001.1"/>
</dbReference>
<dbReference type="PANTHER" id="PTHR10655:SF17">
    <property type="entry name" value="LYSOPHOSPHOLIPASE-LIKE PROTEIN 1"/>
    <property type="match status" value="1"/>
</dbReference>
<dbReference type="GO" id="GO:0016787">
    <property type="term" value="F:hydrolase activity"/>
    <property type="evidence" value="ECO:0007669"/>
    <property type="project" value="UniProtKB-KW"/>
</dbReference>
<evidence type="ECO:0000256" key="3">
    <source>
        <dbReference type="SAM" id="MobiDB-lite"/>
    </source>
</evidence>
<gene>
    <name evidence="5" type="ORF">ACFQE9_12285</name>
</gene>
<feature type="compositionally biased region" description="Basic and acidic residues" evidence="3">
    <location>
        <begin position="1"/>
        <end position="17"/>
    </location>
</feature>
<dbReference type="Pfam" id="PF02230">
    <property type="entry name" value="Abhydrolase_2"/>
    <property type="match status" value="1"/>
</dbReference>
<evidence type="ECO:0000259" key="4">
    <source>
        <dbReference type="Pfam" id="PF02230"/>
    </source>
</evidence>
<evidence type="ECO:0000313" key="5">
    <source>
        <dbReference type="EMBL" id="MFC6893377.1"/>
    </source>
</evidence>
<evidence type="ECO:0000256" key="1">
    <source>
        <dbReference type="ARBA" id="ARBA00006499"/>
    </source>
</evidence>
<name>A0ABD5UYY0_9EURY</name>
<accession>A0ABD5UYY0</accession>
<evidence type="ECO:0000313" key="6">
    <source>
        <dbReference type="Proteomes" id="UP001596296"/>
    </source>
</evidence>
<dbReference type="Gene3D" id="3.40.50.1820">
    <property type="entry name" value="alpha/beta hydrolase"/>
    <property type="match status" value="1"/>
</dbReference>
<feature type="region of interest" description="Disordered" evidence="3">
    <location>
        <begin position="1"/>
        <end position="29"/>
    </location>
</feature>
<comment type="similarity">
    <text evidence="1">Belongs to the AB hydrolase superfamily. AB hydrolase 2 family.</text>
</comment>
<evidence type="ECO:0000256" key="2">
    <source>
        <dbReference type="ARBA" id="ARBA00022801"/>
    </source>
</evidence>
<keyword evidence="6" id="KW-1185">Reference proteome</keyword>
<dbReference type="InterPro" id="IPR050565">
    <property type="entry name" value="LYPA1-2/EST-like"/>
</dbReference>
<dbReference type="PANTHER" id="PTHR10655">
    <property type="entry name" value="LYSOPHOSPHOLIPASE-RELATED"/>
    <property type="match status" value="1"/>
</dbReference>
<feature type="domain" description="Phospholipase/carboxylesterase/thioesterase" evidence="4">
    <location>
        <begin position="30"/>
        <end position="224"/>
    </location>
</feature>
<keyword evidence="2 5" id="KW-0378">Hydrolase</keyword>
<dbReference type="EMBL" id="JBHSXL010000009">
    <property type="protein sequence ID" value="MFC6893377.1"/>
    <property type="molecule type" value="Genomic_DNA"/>
</dbReference>
<reference evidence="5 6" key="1">
    <citation type="journal article" date="2019" name="Int. J. Syst. Evol. Microbiol.">
        <title>The Global Catalogue of Microorganisms (GCM) 10K type strain sequencing project: providing services to taxonomists for standard genome sequencing and annotation.</title>
        <authorList>
            <consortium name="The Broad Institute Genomics Platform"/>
            <consortium name="The Broad Institute Genome Sequencing Center for Infectious Disease"/>
            <person name="Wu L."/>
            <person name="Ma J."/>
        </authorList>
    </citation>
    <scope>NUCLEOTIDE SEQUENCE [LARGE SCALE GENOMIC DNA]</scope>
    <source>
        <strain evidence="5 6">SKJ47</strain>
    </source>
</reference>
<comment type="caution">
    <text evidence="5">The sequence shown here is derived from an EMBL/GenBank/DDBJ whole genome shotgun (WGS) entry which is preliminary data.</text>
</comment>
<dbReference type="AlphaFoldDB" id="A0ABD5UYY0"/>
<dbReference type="InterPro" id="IPR003140">
    <property type="entry name" value="PLipase/COase/thioEstase"/>
</dbReference>
<protein>
    <submittedName>
        <fullName evidence="5">Alpha/beta hydrolase</fullName>
    </submittedName>
</protein>
<sequence length="226" mass="23869">MADLPLEHVHIEPEKPAGSDGSADSDAGSAPAVFVLHGRGADEQDLLPIANELGDDRHVISLRAPDPLQGGYTWYELDLSAGGLENSQPDAEDFRRSLDLIDESVEAAIDAYDLDPDAIGVLGFSQGAITSMSLLLEEPERFAWVVALHGYLPESHADLEPDGIADKPVFVGAGAGDRVIPESRSRAAADRLEAIGADVTYGSYPGGHGVGRGELSDVVAFLESNR</sequence>
<feature type="compositionally biased region" description="Low complexity" evidence="3">
    <location>
        <begin position="18"/>
        <end position="29"/>
    </location>
</feature>
<organism evidence="5 6">
    <name type="scientific">Halopenitus salinus</name>
    <dbReference type="NCBI Taxonomy" id="1198295"/>
    <lineage>
        <taxon>Archaea</taxon>
        <taxon>Methanobacteriati</taxon>
        <taxon>Methanobacteriota</taxon>
        <taxon>Stenosarchaea group</taxon>
        <taxon>Halobacteria</taxon>
        <taxon>Halobacteriales</taxon>
        <taxon>Haloferacaceae</taxon>
        <taxon>Halopenitus</taxon>
    </lineage>
</organism>
<dbReference type="InterPro" id="IPR029058">
    <property type="entry name" value="AB_hydrolase_fold"/>
</dbReference>
<proteinExistence type="inferred from homology"/>
<dbReference type="Proteomes" id="UP001596296">
    <property type="component" value="Unassembled WGS sequence"/>
</dbReference>